<dbReference type="AlphaFoldDB" id="A0A395S635"/>
<dbReference type="STRING" id="5514.A0A395S635"/>
<dbReference type="CDD" id="cd12365">
    <property type="entry name" value="RRM_RNPS1"/>
    <property type="match status" value="1"/>
</dbReference>
<feature type="transmembrane region" description="Helical" evidence="8">
    <location>
        <begin position="27"/>
        <end position="47"/>
    </location>
</feature>
<name>A0A395S635_FUSSP</name>
<keyword evidence="11" id="KW-1185">Reference proteome</keyword>
<proteinExistence type="predicted"/>
<comment type="subcellular location">
    <subcellularLocation>
        <location evidence="1">Nucleus</location>
    </subcellularLocation>
</comment>
<comment type="caution">
    <text evidence="10">The sequence shown here is derived from an EMBL/GenBank/DDBJ whole genome shotgun (WGS) entry which is preliminary data.</text>
</comment>
<dbReference type="GO" id="GO:0000398">
    <property type="term" value="P:mRNA splicing, via spliceosome"/>
    <property type="evidence" value="ECO:0007669"/>
    <property type="project" value="TreeGrafter"/>
</dbReference>
<gene>
    <name evidence="10" type="ORF">FSPOR_5711</name>
</gene>
<dbReference type="GO" id="GO:0005654">
    <property type="term" value="C:nucleoplasm"/>
    <property type="evidence" value="ECO:0007669"/>
    <property type="project" value="TreeGrafter"/>
</dbReference>
<dbReference type="GO" id="GO:0003723">
    <property type="term" value="F:RNA binding"/>
    <property type="evidence" value="ECO:0007669"/>
    <property type="project" value="UniProtKB-UniRule"/>
</dbReference>
<evidence type="ECO:0000256" key="4">
    <source>
        <dbReference type="ARBA" id="ARBA00023187"/>
    </source>
</evidence>
<dbReference type="InterPro" id="IPR012677">
    <property type="entry name" value="Nucleotide-bd_a/b_plait_sf"/>
</dbReference>
<evidence type="ECO:0000313" key="10">
    <source>
        <dbReference type="EMBL" id="RGP67876.1"/>
    </source>
</evidence>
<evidence type="ECO:0000259" key="9">
    <source>
        <dbReference type="PROSITE" id="PS50102"/>
    </source>
</evidence>
<keyword evidence="3 6" id="KW-0694">RNA-binding</keyword>
<evidence type="ECO:0000313" key="11">
    <source>
        <dbReference type="Proteomes" id="UP000266152"/>
    </source>
</evidence>
<keyword evidence="8" id="KW-1133">Transmembrane helix</keyword>
<keyword evidence="4" id="KW-0508">mRNA splicing</keyword>
<feature type="region of interest" description="Disordered" evidence="7">
    <location>
        <begin position="246"/>
        <end position="277"/>
    </location>
</feature>
<organism evidence="10 11">
    <name type="scientific">Fusarium sporotrichioides</name>
    <dbReference type="NCBI Taxonomy" id="5514"/>
    <lineage>
        <taxon>Eukaryota</taxon>
        <taxon>Fungi</taxon>
        <taxon>Dikarya</taxon>
        <taxon>Ascomycota</taxon>
        <taxon>Pezizomycotina</taxon>
        <taxon>Sordariomycetes</taxon>
        <taxon>Hypocreomycetidae</taxon>
        <taxon>Hypocreales</taxon>
        <taxon>Nectriaceae</taxon>
        <taxon>Fusarium</taxon>
    </lineage>
</organism>
<protein>
    <recommendedName>
        <fullName evidence="9">RRM domain-containing protein</fullName>
    </recommendedName>
</protein>
<feature type="region of interest" description="Disordered" evidence="7">
    <location>
        <begin position="1"/>
        <end position="21"/>
    </location>
</feature>
<dbReference type="InterPro" id="IPR000504">
    <property type="entry name" value="RRM_dom"/>
</dbReference>
<dbReference type="Pfam" id="PF00076">
    <property type="entry name" value="RRM_1"/>
    <property type="match status" value="1"/>
</dbReference>
<accession>A0A395S635</accession>
<dbReference type="InterPro" id="IPR035979">
    <property type="entry name" value="RBD_domain_sf"/>
</dbReference>
<dbReference type="SUPFAM" id="SSF54928">
    <property type="entry name" value="RNA-binding domain, RBD"/>
    <property type="match status" value="1"/>
</dbReference>
<dbReference type="Proteomes" id="UP000266152">
    <property type="component" value="Unassembled WGS sequence"/>
</dbReference>
<keyword evidence="5" id="KW-0539">Nucleus</keyword>
<dbReference type="InterPro" id="IPR034201">
    <property type="entry name" value="RNPS1_RRM"/>
</dbReference>
<dbReference type="Gene3D" id="3.30.70.330">
    <property type="match status" value="1"/>
</dbReference>
<dbReference type="EMBL" id="PXOF01000078">
    <property type="protein sequence ID" value="RGP67876.1"/>
    <property type="molecule type" value="Genomic_DNA"/>
</dbReference>
<dbReference type="PANTHER" id="PTHR15481:SF0">
    <property type="entry name" value="LD23870P-RELATED"/>
    <property type="match status" value="1"/>
</dbReference>
<dbReference type="SMART" id="SM00360">
    <property type="entry name" value="RRM"/>
    <property type="match status" value="1"/>
</dbReference>
<keyword evidence="2" id="KW-0507">mRNA processing</keyword>
<keyword evidence="8" id="KW-0472">Membrane</keyword>
<evidence type="ECO:0000256" key="3">
    <source>
        <dbReference type="ARBA" id="ARBA00022884"/>
    </source>
</evidence>
<dbReference type="PROSITE" id="PS50102">
    <property type="entry name" value="RRM"/>
    <property type="match status" value="1"/>
</dbReference>
<evidence type="ECO:0000256" key="7">
    <source>
        <dbReference type="SAM" id="MobiDB-lite"/>
    </source>
</evidence>
<feature type="compositionally biased region" description="Gly residues" evidence="7">
    <location>
        <begin position="267"/>
        <end position="277"/>
    </location>
</feature>
<keyword evidence="8" id="KW-0812">Transmembrane</keyword>
<dbReference type="GO" id="GO:0005737">
    <property type="term" value="C:cytoplasm"/>
    <property type="evidence" value="ECO:0007669"/>
    <property type="project" value="TreeGrafter"/>
</dbReference>
<sequence>MATETPVASSQSEVQNPSSRPMGSIDIGLIVGAVALFLIVITSIFVARGLDGRRRARGALRRAEGGNAANQDEHHATQETSITGVPQPEPAHLRHKSFWERSTQALKDRIERFKAPDLPSAATNTLRVRPPALRHPSVETAATGAAAAVMVEVEVEARSVVTAEVIVVERLSKNINEQHLYEIFGQFGRIKDLDLPINRTFGTNRGTAYILYDYEEDAEAAIAHMHEAQVDGSAINVSIVLPRRKLSPAPPTARRGANIDPRVPFSGGRGGPPGAGMGANNGTGRMYIAQDPTHLPGRPPDLLHAVGSADIAVVPTILSHPDRAPDPQDGKGLVDMMTTRRDVVVASIVMMTEVDPAAGDTIPDKFAVKLKHGVINWFSFGVMRRGKWTEARAPGFN</sequence>
<feature type="domain" description="RRM" evidence="9">
    <location>
        <begin position="164"/>
        <end position="242"/>
    </location>
</feature>
<evidence type="ECO:0000256" key="2">
    <source>
        <dbReference type="ARBA" id="ARBA00022664"/>
    </source>
</evidence>
<evidence type="ECO:0000256" key="5">
    <source>
        <dbReference type="ARBA" id="ARBA00023242"/>
    </source>
</evidence>
<evidence type="ECO:0000256" key="6">
    <source>
        <dbReference type="PROSITE-ProRule" id="PRU00176"/>
    </source>
</evidence>
<evidence type="ECO:0000256" key="1">
    <source>
        <dbReference type="ARBA" id="ARBA00004123"/>
    </source>
</evidence>
<dbReference type="PANTHER" id="PTHR15481">
    <property type="entry name" value="RIBONUCLEIC ACID BINDING PROTEIN S1"/>
    <property type="match status" value="1"/>
</dbReference>
<reference evidence="10 11" key="1">
    <citation type="journal article" date="2018" name="PLoS Pathog.">
        <title>Evolution of structural diversity of trichothecenes, a family of toxins produced by plant pathogenic and entomopathogenic fungi.</title>
        <authorList>
            <person name="Proctor R.H."/>
            <person name="McCormick S.P."/>
            <person name="Kim H.S."/>
            <person name="Cardoza R.E."/>
            <person name="Stanley A.M."/>
            <person name="Lindo L."/>
            <person name="Kelly A."/>
            <person name="Brown D.W."/>
            <person name="Lee T."/>
            <person name="Vaughan M.M."/>
            <person name="Alexander N.J."/>
            <person name="Busman M."/>
            <person name="Gutierrez S."/>
        </authorList>
    </citation>
    <scope>NUCLEOTIDE SEQUENCE [LARGE SCALE GENOMIC DNA]</scope>
    <source>
        <strain evidence="10 11">NRRL 3299</strain>
    </source>
</reference>
<dbReference type="GO" id="GO:0061574">
    <property type="term" value="C:ASAP complex"/>
    <property type="evidence" value="ECO:0007669"/>
    <property type="project" value="TreeGrafter"/>
</dbReference>
<evidence type="ECO:0000256" key="8">
    <source>
        <dbReference type="SAM" id="Phobius"/>
    </source>
</evidence>
<feature type="region of interest" description="Disordered" evidence="7">
    <location>
        <begin position="61"/>
        <end position="91"/>
    </location>
</feature>